<dbReference type="AlphaFoldDB" id="G2KMJ2"/>
<dbReference type="SUPFAM" id="SSF52096">
    <property type="entry name" value="ClpP/crotonase"/>
    <property type="match status" value="1"/>
</dbReference>
<keyword evidence="6" id="KW-0443">Lipid metabolism</keyword>
<dbReference type="GO" id="GO:0016853">
    <property type="term" value="F:isomerase activity"/>
    <property type="evidence" value="ECO:0007669"/>
    <property type="project" value="UniProtKB-KW"/>
</dbReference>
<dbReference type="Pfam" id="PF00725">
    <property type="entry name" value="3HCDH"/>
    <property type="match status" value="2"/>
</dbReference>
<evidence type="ECO:0000256" key="7">
    <source>
        <dbReference type="ARBA" id="ARBA00049556"/>
    </source>
</evidence>
<comment type="pathway">
    <text evidence="1">Lipid metabolism; fatty acid beta-oxidation.</text>
</comment>
<dbReference type="Pfam" id="PF00378">
    <property type="entry name" value="ECH_1"/>
    <property type="match status" value="1"/>
</dbReference>
<evidence type="ECO:0000256" key="6">
    <source>
        <dbReference type="ARBA" id="ARBA00023098"/>
    </source>
</evidence>
<evidence type="ECO:0000259" key="9">
    <source>
        <dbReference type="Pfam" id="PF02737"/>
    </source>
</evidence>
<evidence type="ECO:0000313" key="10">
    <source>
        <dbReference type="EMBL" id="AEP10685.1"/>
    </source>
</evidence>
<keyword evidence="5" id="KW-0520">NAD</keyword>
<dbReference type="InterPro" id="IPR006176">
    <property type="entry name" value="3-OHacyl-CoA_DH_NAD-bd"/>
</dbReference>
<keyword evidence="2" id="KW-0276">Fatty acid metabolism</keyword>
<dbReference type="SUPFAM" id="SSF51735">
    <property type="entry name" value="NAD(P)-binding Rossmann-fold domains"/>
    <property type="match status" value="1"/>
</dbReference>
<dbReference type="Gene3D" id="3.40.50.720">
    <property type="entry name" value="NAD(P)-binding Rossmann-like Domain"/>
    <property type="match status" value="1"/>
</dbReference>
<dbReference type="GO" id="GO:0003857">
    <property type="term" value="F:(3S)-3-hydroxyacyl-CoA dehydrogenase (NAD+) activity"/>
    <property type="evidence" value="ECO:0007669"/>
    <property type="project" value="UniProtKB-EC"/>
</dbReference>
<dbReference type="PANTHER" id="PTHR48075:SF7">
    <property type="entry name" value="3-HYDROXYACYL-COA DEHYDROGENASE-RELATED"/>
    <property type="match status" value="1"/>
</dbReference>
<accession>G2KMJ2</accession>
<dbReference type="InterPro" id="IPR008927">
    <property type="entry name" value="6-PGluconate_DH-like_C_sf"/>
</dbReference>
<dbReference type="InterPro" id="IPR001753">
    <property type="entry name" value="Enoyl-CoA_hydra/iso"/>
</dbReference>
<dbReference type="OrthoDB" id="5389341at2"/>
<evidence type="ECO:0000256" key="4">
    <source>
        <dbReference type="ARBA" id="ARBA00023002"/>
    </source>
</evidence>
<dbReference type="eggNOG" id="COG1024">
    <property type="taxonomic scope" value="Bacteria"/>
</dbReference>
<dbReference type="RefSeq" id="WP_014103908.1">
    <property type="nucleotide sequence ID" value="NC_016026.1"/>
</dbReference>
<evidence type="ECO:0000256" key="3">
    <source>
        <dbReference type="ARBA" id="ARBA00022963"/>
    </source>
</evidence>
<organism evidence="10 11">
    <name type="scientific">Micavibrio aeruginosavorus (strain ARL-13)</name>
    <dbReference type="NCBI Taxonomy" id="856793"/>
    <lineage>
        <taxon>Bacteria</taxon>
        <taxon>Pseudomonadati</taxon>
        <taxon>Bdellovibrionota</taxon>
        <taxon>Bdellovibrionia</taxon>
        <taxon>Bdellovibrionales</taxon>
        <taxon>Pseudobdellovibrionaceae</taxon>
        <taxon>Micavibrio</taxon>
    </lineage>
</organism>
<dbReference type="UniPathway" id="UPA00659"/>
<keyword evidence="10" id="KW-0413">Isomerase</keyword>
<dbReference type="Gene3D" id="3.90.226.10">
    <property type="entry name" value="2-enoyl-CoA Hydratase, Chain A, domain 1"/>
    <property type="match status" value="1"/>
</dbReference>
<dbReference type="eggNOG" id="COG1250">
    <property type="taxonomic scope" value="Bacteria"/>
</dbReference>
<sequence length="818" mass="88744">MFGFFKKLNPSKGTKIMSNSSIQKVAVIGSGVMGSGIAAQIANAGIPVVLLDIVPKDAADRSMLAKGAIDKMLKADPAPFMSKRNARLITPGNMEDDLALLSDCDWIVEVVLEDLKIKHATYEKLQAHRKPGSVISSNTSTIPLHLLVEPFGDALAKDFMITHFFNPPRYMRLLELVTGPKTRKDAIKLVRDFCDIQLGKGVVECHDTPGFIANRIGTFWLQASLNHAVDQKVSVEVADAVLSKPVGIPKTGVFGLIDLVGIDLMPHLAQSLLSTLPEGDEYRRIARDFDFIKGMIAAGYTGRKGKGGFYRLDTAGGKKEKQAFDITAPSFSESAYHKSDKPRLDSVDAGKAGLRAVVTTDDAGGRYAWAVLRDTLAYAASLVPDIADSIADVDEAMRLGYNWKFGPFEMIDALGAQWFADALKAEGKTVPALVQKVGSGSFYRVENGKMQYFGTDGAYHDVVRAEGVLLLRDIKLYSKPLYKSSSAALWDVGDGVLCVEFTGKMNALDNDVFDVYHHAIKKIGDGKGEWKALVIYNEGTHFSAGANLGLAIFAMNIGLWPQIEELIAGGQKAYMALKYAPFPVVAAPSGMALGGGCEILLHADHVQAHAETYCGLVEVGVGLIPGWGGCKELILRFQEKEREQYKKAIGGGDRLWMSPQNTPMGAVRKAFEVIGTATVAKSATEAKEIGYFRDRDGITMNRDRLLFDAKKKALEMAQNYAAPTPVESIRLPGPTGKVALDMAVSDFKKSGKATPYDVIVSDHLAAVLSGGAKADWTAPVSEQDLLKLEIYEFMKLVKNEGTQARVEHMLSTGKPLRN</sequence>
<reference evidence="10 11" key="1">
    <citation type="journal article" date="2011" name="BMC Genomics">
        <title>Genomic insights into an obligate epibiotic bacterial predator: Micavibrio aeruginosavorus ARL-13.</title>
        <authorList>
            <person name="Wang Z."/>
            <person name="Kadouri D."/>
            <person name="Wu M."/>
        </authorList>
    </citation>
    <scope>NUCLEOTIDE SEQUENCE [LARGE SCALE GENOMIC DNA]</scope>
    <source>
        <strain evidence="10 11">ARL-13</strain>
    </source>
</reference>
<feature type="domain" description="3-hydroxyacyl-CoA dehydrogenase C-terminal" evidence="8">
    <location>
        <begin position="210"/>
        <end position="311"/>
    </location>
</feature>
<dbReference type="PANTHER" id="PTHR48075">
    <property type="entry name" value="3-HYDROXYACYL-COA DEHYDROGENASE FAMILY PROTEIN"/>
    <property type="match status" value="1"/>
</dbReference>
<name>G2KMJ2_MICAA</name>
<feature type="domain" description="3-hydroxyacyl-CoA dehydrogenase C-terminal" evidence="8">
    <location>
        <begin position="372"/>
        <end position="427"/>
    </location>
</feature>
<evidence type="ECO:0000313" key="11">
    <source>
        <dbReference type="Proteomes" id="UP000009286"/>
    </source>
</evidence>
<evidence type="ECO:0000259" key="8">
    <source>
        <dbReference type="Pfam" id="PF00725"/>
    </source>
</evidence>
<dbReference type="EMBL" id="CP002382">
    <property type="protein sequence ID" value="AEP10685.1"/>
    <property type="molecule type" value="Genomic_DNA"/>
</dbReference>
<comment type="catalytic activity">
    <reaction evidence="7">
        <text>a (3S)-3-hydroxyacyl-CoA + NAD(+) = a 3-oxoacyl-CoA + NADH + H(+)</text>
        <dbReference type="Rhea" id="RHEA:22432"/>
        <dbReference type="ChEBI" id="CHEBI:15378"/>
        <dbReference type="ChEBI" id="CHEBI:57318"/>
        <dbReference type="ChEBI" id="CHEBI:57540"/>
        <dbReference type="ChEBI" id="CHEBI:57945"/>
        <dbReference type="ChEBI" id="CHEBI:90726"/>
        <dbReference type="EC" id="1.1.1.35"/>
    </reaction>
</comment>
<dbReference type="Gene3D" id="1.10.1040.50">
    <property type="match status" value="1"/>
</dbReference>
<dbReference type="InterPro" id="IPR036291">
    <property type="entry name" value="NAD(P)-bd_dom_sf"/>
</dbReference>
<dbReference type="CDD" id="cd06558">
    <property type="entry name" value="crotonase-like"/>
    <property type="match status" value="1"/>
</dbReference>
<dbReference type="GO" id="GO:0006635">
    <property type="term" value="P:fatty acid beta-oxidation"/>
    <property type="evidence" value="ECO:0007669"/>
    <property type="project" value="UniProtKB-UniPathway"/>
</dbReference>
<evidence type="ECO:0000256" key="1">
    <source>
        <dbReference type="ARBA" id="ARBA00005005"/>
    </source>
</evidence>
<keyword evidence="11" id="KW-1185">Reference proteome</keyword>
<dbReference type="SUPFAM" id="SSF48179">
    <property type="entry name" value="6-phosphogluconate dehydrogenase C-terminal domain-like"/>
    <property type="match status" value="2"/>
</dbReference>
<keyword evidence="3" id="KW-0442">Lipid degradation</keyword>
<dbReference type="InterPro" id="IPR029045">
    <property type="entry name" value="ClpP/crotonase-like_dom_sf"/>
</dbReference>
<dbReference type="InterPro" id="IPR006108">
    <property type="entry name" value="3HC_DH_C"/>
</dbReference>
<proteinExistence type="predicted"/>
<dbReference type="HOGENOM" id="CLU_010448_0_0_5"/>
<dbReference type="Proteomes" id="UP000009286">
    <property type="component" value="Chromosome"/>
</dbReference>
<dbReference type="GO" id="GO:0070403">
    <property type="term" value="F:NAD+ binding"/>
    <property type="evidence" value="ECO:0007669"/>
    <property type="project" value="InterPro"/>
</dbReference>
<feature type="domain" description="3-hydroxyacyl-CoA dehydrogenase NAD binding" evidence="9">
    <location>
        <begin position="24"/>
        <end position="207"/>
    </location>
</feature>
<gene>
    <name evidence="10" type="ordered locus">MICA_2383</name>
</gene>
<evidence type="ECO:0000256" key="5">
    <source>
        <dbReference type="ARBA" id="ARBA00023027"/>
    </source>
</evidence>
<evidence type="ECO:0000256" key="2">
    <source>
        <dbReference type="ARBA" id="ARBA00022832"/>
    </source>
</evidence>
<dbReference type="STRING" id="856793.MICA_2383"/>
<keyword evidence="4" id="KW-0560">Oxidoreductase</keyword>
<dbReference type="Pfam" id="PF02737">
    <property type="entry name" value="3HCDH_N"/>
    <property type="match status" value="1"/>
</dbReference>
<dbReference type="KEGG" id="mai:MICA_2383"/>
<protein>
    <submittedName>
        <fullName evidence="10">Enoyl-CoA hydratase/isomerase family protein</fullName>
    </submittedName>
</protein>